<evidence type="ECO:0000256" key="3">
    <source>
        <dbReference type="ARBA" id="ARBA00023002"/>
    </source>
</evidence>
<evidence type="ECO:0000256" key="1">
    <source>
        <dbReference type="ARBA" id="ARBA00022630"/>
    </source>
</evidence>
<evidence type="ECO:0000256" key="2">
    <source>
        <dbReference type="ARBA" id="ARBA00022827"/>
    </source>
</evidence>
<dbReference type="SUPFAM" id="SSF55447">
    <property type="entry name" value="CO dehydrogenase flavoprotein C-terminal domain-like"/>
    <property type="match status" value="1"/>
</dbReference>
<dbReference type="InterPro" id="IPR036683">
    <property type="entry name" value="CO_DH_flav_C_dom_sf"/>
</dbReference>
<dbReference type="InterPro" id="IPR002346">
    <property type="entry name" value="Mopterin_DH_FAD-bd"/>
</dbReference>
<dbReference type="EMBL" id="CAFBOZ010000277">
    <property type="protein sequence ID" value="CAB5020157.1"/>
    <property type="molecule type" value="Genomic_DNA"/>
</dbReference>
<keyword evidence="2" id="KW-0274">FAD</keyword>
<dbReference type="GO" id="GO:0016491">
    <property type="term" value="F:oxidoreductase activity"/>
    <property type="evidence" value="ECO:0007669"/>
    <property type="project" value="UniProtKB-KW"/>
</dbReference>
<evidence type="ECO:0000259" key="4">
    <source>
        <dbReference type="PROSITE" id="PS51387"/>
    </source>
</evidence>
<dbReference type="Pfam" id="PF03450">
    <property type="entry name" value="CO_deh_flav_C"/>
    <property type="match status" value="1"/>
</dbReference>
<proteinExistence type="predicted"/>
<dbReference type="InterPro" id="IPR005107">
    <property type="entry name" value="CO_DH_flav_C"/>
</dbReference>
<name>A0A6J7J0A5_9ZZZZ</name>
<dbReference type="Gene3D" id="3.30.43.10">
    <property type="entry name" value="Uridine Diphospho-n-acetylenolpyruvylglucosamine Reductase, domain 2"/>
    <property type="match status" value="1"/>
</dbReference>
<dbReference type="AlphaFoldDB" id="A0A6J7J0A5"/>
<dbReference type="PANTHER" id="PTHR42659">
    <property type="entry name" value="XANTHINE DEHYDROGENASE SUBUNIT C-RELATED"/>
    <property type="match status" value="1"/>
</dbReference>
<dbReference type="Gene3D" id="3.30.465.10">
    <property type="match status" value="1"/>
</dbReference>
<evidence type="ECO:0000313" key="6">
    <source>
        <dbReference type="EMBL" id="CAB5020157.1"/>
    </source>
</evidence>
<dbReference type="InterPro" id="IPR016167">
    <property type="entry name" value="FAD-bd_PCMH_sub1"/>
</dbReference>
<dbReference type="Pfam" id="PF00941">
    <property type="entry name" value="FAD_binding_5"/>
    <property type="match status" value="1"/>
</dbReference>
<dbReference type="EMBL" id="CAFBNF010000039">
    <property type="protein sequence ID" value="CAB4936064.1"/>
    <property type="molecule type" value="Genomic_DNA"/>
</dbReference>
<dbReference type="GO" id="GO:0071949">
    <property type="term" value="F:FAD binding"/>
    <property type="evidence" value="ECO:0007669"/>
    <property type="project" value="InterPro"/>
</dbReference>
<dbReference type="InterPro" id="IPR051312">
    <property type="entry name" value="Diverse_Substr_Oxidored"/>
</dbReference>
<sequence>MKPQVFDYIAPTSLDEVVGALTEFGDESKVLAGGQSLLPMMNFRLARPTALIDIGRIPGLRGMEVGPDHVTVGTLTTHRDMESSALPGPLGVLVRKAARLVGHYPIRVRGTFGGSIAHSDPASEWCQLVALLDATMIVYGPAGTREIAAQDFFVTMFTTTLEYNEVLTGVRVPLLGDDTRTNVVEFARRAGDFAIVAIMSSITVREGVVTDVRLCAGGVADRTVRLANAEALLVGGSATVEAFARAADVAAEEVNPQSDLHGDGDFRRDLVRALTRRSLSGDTL</sequence>
<keyword evidence="1" id="KW-0285">Flavoprotein</keyword>
<organism evidence="5">
    <name type="scientific">freshwater metagenome</name>
    <dbReference type="NCBI Taxonomy" id="449393"/>
    <lineage>
        <taxon>unclassified sequences</taxon>
        <taxon>metagenomes</taxon>
        <taxon>ecological metagenomes</taxon>
    </lineage>
</organism>
<protein>
    <submittedName>
        <fullName evidence="5">Unannotated protein</fullName>
    </submittedName>
</protein>
<feature type="domain" description="FAD-binding PCMH-type" evidence="4">
    <location>
        <begin position="1"/>
        <end position="177"/>
    </location>
</feature>
<reference evidence="5" key="1">
    <citation type="submission" date="2020-05" db="EMBL/GenBank/DDBJ databases">
        <authorList>
            <person name="Chiriac C."/>
            <person name="Salcher M."/>
            <person name="Ghai R."/>
            <person name="Kavagutti S V."/>
        </authorList>
    </citation>
    <scope>NUCLEOTIDE SEQUENCE</scope>
</reference>
<dbReference type="SMART" id="SM01092">
    <property type="entry name" value="CO_deh_flav_C"/>
    <property type="match status" value="1"/>
</dbReference>
<dbReference type="PROSITE" id="PS51387">
    <property type="entry name" value="FAD_PCMH"/>
    <property type="match status" value="1"/>
</dbReference>
<evidence type="ECO:0000313" key="5">
    <source>
        <dbReference type="EMBL" id="CAB4936064.1"/>
    </source>
</evidence>
<dbReference type="SUPFAM" id="SSF56176">
    <property type="entry name" value="FAD-binding/transporter-associated domain-like"/>
    <property type="match status" value="1"/>
</dbReference>
<dbReference type="InterPro" id="IPR016169">
    <property type="entry name" value="FAD-bd_PCMH_sub2"/>
</dbReference>
<keyword evidence="3" id="KW-0560">Oxidoreductase</keyword>
<accession>A0A6J7J0A5</accession>
<gene>
    <name evidence="5" type="ORF">UFOPK3773_00541</name>
    <name evidence="6" type="ORF">UFOPK3992_01661</name>
</gene>
<dbReference type="InterPro" id="IPR016166">
    <property type="entry name" value="FAD-bd_PCMH"/>
</dbReference>
<dbReference type="InterPro" id="IPR036318">
    <property type="entry name" value="FAD-bd_PCMH-like_sf"/>
</dbReference>
<dbReference type="PANTHER" id="PTHR42659:SF2">
    <property type="entry name" value="XANTHINE DEHYDROGENASE SUBUNIT C-RELATED"/>
    <property type="match status" value="1"/>
</dbReference>
<dbReference type="Gene3D" id="3.30.390.50">
    <property type="entry name" value="CO dehydrogenase flavoprotein, C-terminal domain"/>
    <property type="match status" value="1"/>
</dbReference>